<keyword evidence="1" id="KW-1133">Transmembrane helix</keyword>
<sequence>MARVFKRRRGGLPPIVTALIVIAAVATTGLVAWFMLATTSAAVKQPVLEVTDAYAVGRTLRFTVRNLGAQTVTSLQVAAITCSTGSGPSVQGCNPGTLNPGASAVCAVNWGTAPSDGSSCTAELQVTAAGATTRVLVGFRVVVP</sequence>
<name>A0A7J3X6S6_THEPE</name>
<keyword evidence="1" id="KW-0472">Membrane</keyword>
<comment type="caution">
    <text evidence="2">The sequence shown here is derived from an EMBL/GenBank/DDBJ whole genome shotgun (WGS) entry which is preliminary data.</text>
</comment>
<keyword evidence="1" id="KW-0812">Transmembrane</keyword>
<accession>A0A7J3X6S6</accession>
<evidence type="ECO:0008006" key="3">
    <source>
        <dbReference type="Google" id="ProtNLM"/>
    </source>
</evidence>
<gene>
    <name evidence="2" type="ORF">ENM88_03175</name>
</gene>
<feature type="transmembrane region" description="Helical" evidence="1">
    <location>
        <begin position="12"/>
        <end position="36"/>
    </location>
</feature>
<protein>
    <recommendedName>
        <fullName evidence="3">Type IV pilin</fullName>
    </recommendedName>
</protein>
<evidence type="ECO:0000256" key="1">
    <source>
        <dbReference type="SAM" id="Phobius"/>
    </source>
</evidence>
<reference evidence="2" key="1">
    <citation type="journal article" date="2020" name="mSystems">
        <title>Genome- and Community-Level Interaction Insights into Carbon Utilization and Element Cycling Functions of Hydrothermarchaeota in Hydrothermal Sediment.</title>
        <authorList>
            <person name="Zhou Z."/>
            <person name="Liu Y."/>
            <person name="Xu W."/>
            <person name="Pan J."/>
            <person name="Luo Z.H."/>
            <person name="Li M."/>
        </authorList>
    </citation>
    <scope>NUCLEOTIDE SEQUENCE [LARGE SCALE GENOMIC DNA]</scope>
    <source>
        <strain evidence="2">SpSt-1125</strain>
    </source>
</reference>
<proteinExistence type="predicted"/>
<evidence type="ECO:0000313" key="2">
    <source>
        <dbReference type="EMBL" id="HHP04735.1"/>
    </source>
</evidence>
<dbReference type="AlphaFoldDB" id="A0A7J3X6S6"/>
<dbReference type="EMBL" id="DRZM01000094">
    <property type="protein sequence ID" value="HHP04735.1"/>
    <property type="molecule type" value="Genomic_DNA"/>
</dbReference>
<organism evidence="2">
    <name type="scientific">Thermofilum pendens</name>
    <dbReference type="NCBI Taxonomy" id="2269"/>
    <lineage>
        <taxon>Archaea</taxon>
        <taxon>Thermoproteota</taxon>
        <taxon>Thermoprotei</taxon>
        <taxon>Thermofilales</taxon>
        <taxon>Thermofilaceae</taxon>
        <taxon>Thermofilum</taxon>
    </lineage>
</organism>